<evidence type="ECO:0008006" key="3">
    <source>
        <dbReference type="Google" id="ProtNLM"/>
    </source>
</evidence>
<evidence type="ECO:0000313" key="1">
    <source>
        <dbReference type="EMBL" id="CAL4949165.1"/>
    </source>
</evidence>
<proteinExistence type="predicted"/>
<protein>
    <recommendedName>
        <fullName evidence="3">F-box domain-containing protein</fullName>
    </recommendedName>
</protein>
<dbReference type="Proteomes" id="UP001497457">
    <property type="component" value="Chromosome 17b"/>
</dbReference>
<evidence type="ECO:0000313" key="2">
    <source>
        <dbReference type="Proteomes" id="UP001497457"/>
    </source>
</evidence>
<name>A0ABC8YUA3_9POAL</name>
<dbReference type="SUPFAM" id="SSF81383">
    <property type="entry name" value="F-box domain"/>
    <property type="match status" value="1"/>
</dbReference>
<dbReference type="AlphaFoldDB" id="A0ABC8YUA3"/>
<dbReference type="PANTHER" id="PTHR35546:SF83">
    <property type="entry name" value="EXPRESSED PROTEIN"/>
    <property type="match status" value="1"/>
</dbReference>
<dbReference type="InterPro" id="IPR055290">
    <property type="entry name" value="At3g26010-like"/>
</dbReference>
<dbReference type="InterPro" id="IPR036047">
    <property type="entry name" value="F-box-like_dom_sf"/>
</dbReference>
<gene>
    <name evidence="1" type="ORF">URODEC1_LOCUS37811</name>
</gene>
<dbReference type="PANTHER" id="PTHR35546">
    <property type="entry name" value="F-BOX PROTEIN INTERACTION DOMAIN PROTEIN-RELATED"/>
    <property type="match status" value="1"/>
</dbReference>
<accession>A0ABC8YUA3</accession>
<keyword evidence="2" id="KW-1185">Reference proteome</keyword>
<sequence length="321" mass="35066">MDVLCDTLMLEEILPRLPPKPLLRLGATSRRYNALARRPSFAARYWRRAGVIFQPFDQPKEVIPRFLTAAQDHAVAFVLPGADLAFLPDPSSGGRAWVALPEVPLPVCKRHCAHLATESAADGAMVAFKVVLPNHAIDWTGPGGEQLDLRGFASDTGRWEARRFPATVIAGDVDFDDFCFLLPPMLGPSGTSYRMSYGSNLVVAFNSNSVGSASDDSLLRVITLPYVCLVDGGERNLCIGERHGGGLRYVESNRRVLQVWDAPQGGGRHGVSSWTLVHRVGAAELVERNPGAAAFLRYKKPSTWELGSQTPQAGRRPPNQR</sequence>
<organism evidence="1 2">
    <name type="scientific">Urochloa decumbens</name>
    <dbReference type="NCBI Taxonomy" id="240449"/>
    <lineage>
        <taxon>Eukaryota</taxon>
        <taxon>Viridiplantae</taxon>
        <taxon>Streptophyta</taxon>
        <taxon>Embryophyta</taxon>
        <taxon>Tracheophyta</taxon>
        <taxon>Spermatophyta</taxon>
        <taxon>Magnoliopsida</taxon>
        <taxon>Liliopsida</taxon>
        <taxon>Poales</taxon>
        <taxon>Poaceae</taxon>
        <taxon>PACMAD clade</taxon>
        <taxon>Panicoideae</taxon>
        <taxon>Panicodae</taxon>
        <taxon>Paniceae</taxon>
        <taxon>Melinidinae</taxon>
        <taxon>Urochloa</taxon>
    </lineage>
</organism>
<dbReference type="EMBL" id="OZ075127">
    <property type="protein sequence ID" value="CAL4949165.1"/>
    <property type="molecule type" value="Genomic_DNA"/>
</dbReference>
<reference evidence="1" key="1">
    <citation type="submission" date="2024-10" db="EMBL/GenBank/DDBJ databases">
        <authorList>
            <person name="Ryan C."/>
        </authorList>
    </citation>
    <scope>NUCLEOTIDE SEQUENCE [LARGE SCALE GENOMIC DNA]</scope>
</reference>